<sequence length="518" mass="58462">MDLVNELADTIGFTDAEMQHDIHYNDTDPAVLYLQETHLSEKTSLLQLKGYTCVESKKNLTKTGSGLLIAVQNISSWSISELRNEYSWMSVKINSKAASGKKNEIIVINIHTPHLATEKKITKKQIEMYLQNIISKNENKKIILAGDFDMDTKSTINWVNKIGVGLTKMPEFNSRGSRLNGIKMGRMIDHICLVYLNFHFVGASINSENSSESENQRKIDRELITLKSDKIINHNYYAVLSEHIESTSDTNTIVSDTILKSNNILNELKINKPIKNISRPELLKKIIKAIKKRRLAECNITPTWNDITTALKSTPNNKAAGIDTIPSELWKLVQGETEPKSHLAILIYKLINKAWNECNLIGNTNTNVVLPIFKSGNCQDPNNSHANKTHFQTFGHKIKQIRRKIYYFMQGTSCGIGGKLLQVIKGLYHAPRLAVKVNDAVSDAVEYKRGVRQRCPASPVLTIVCDDVAILAESADKLQKSFDILTEWCKRWDMDVNNKKCGIMAIKCLTDTTFKIQN</sequence>
<dbReference type="EMBL" id="MBFR01000067">
    <property type="protein sequence ID" value="PVU95043.1"/>
    <property type="molecule type" value="Genomic_DNA"/>
</dbReference>
<dbReference type="Gene3D" id="3.60.10.10">
    <property type="entry name" value="Endonuclease/exonuclease/phosphatase"/>
    <property type="match status" value="1"/>
</dbReference>
<evidence type="ECO:0000313" key="2">
    <source>
        <dbReference type="Proteomes" id="UP000245383"/>
    </source>
</evidence>
<keyword evidence="2" id="KW-1185">Reference proteome</keyword>
<dbReference type="STRING" id="133385.A0A2T9YRQ0"/>
<proteinExistence type="predicted"/>
<evidence type="ECO:0000313" key="1">
    <source>
        <dbReference type="EMBL" id="PVU95043.1"/>
    </source>
</evidence>
<dbReference type="Proteomes" id="UP000245383">
    <property type="component" value="Unassembled WGS sequence"/>
</dbReference>
<comment type="caution">
    <text evidence="1">The sequence shown here is derived from an EMBL/GenBank/DDBJ whole genome shotgun (WGS) entry which is preliminary data.</text>
</comment>
<reference evidence="1 2" key="1">
    <citation type="journal article" date="2018" name="MBio">
        <title>Comparative Genomics Reveals the Core Gene Toolbox for the Fungus-Insect Symbiosis.</title>
        <authorList>
            <person name="Wang Y."/>
            <person name="Stata M."/>
            <person name="Wang W."/>
            <person name="Stajich J.E."/>
            <person name="White M.M."/>
            <person name="Moncalvo J.M."/>
        </authorList>
    </citation>
    <scope>NUCLEOTIDE SEQUENCE [LARGE SCALE GENOMIC DNA]</scope>
    <source>
        <strain evidence="1 2">SWE-8-4</strain>
    </source>
</reference>
<gene>
    <name evidence="1" type="ORF">BB561_002095</name>
</gene>
<dbReference type="SUPFAM" id="SSF56219">
    <property type="entry name" value="DNase I-like"/>
    <property type="match status" value="1"/>
</dbReference>
<organism evidence="1 2">
    <name type="scientific">Smittium simulii</name>
    <dbReference type="NCBI Taxonomy" id="133385"/>
    <lineage>
        <taxon>Eukaryota</taxon>
        <taxon>Fungi</taxon>
        <taxon>Fungi incertae sedis</taxon>
        <taxon>Zoopagomycota</taxon>
        <taxon>Kickxellomycotina</taxon>
        <taxon>Harpellomycetes</taxon>
        <taxon>Harpellales</taxon>
        <taxon>Legeriomycetaceae</taxon>
        <taxon>Smittium</taxon>
    </lineage>
</organism>
<dbReference type="AlphaFoldDB" id="A0A2T9YRQ0"/>
<name>A0A2T9YRQ0_9FUNG</name>
<accession>A0A2T9YRQ0</accession>
<evidence type="ECO:0008006" key="3">
    <source>
        <dbReference type="Google" id="ProtNLM"/>
    </source>
</evidence>
<dbReference type="OrthoDB" id="5534248at2759"/>
<dbReference type="InterPro" id="IPR036691">
    <property type="entry name" value="Endo/exonu/phosph_ase_sf"/>
</dbReference>
<protein>
    <recommendedName>
        <fullName evidence="3">Reverse transcriptase domain-containing protein</fullName>
    </recommendedName>
</protein>